<protein>
    <recommendedName>
        <fullName evidence="4">Prepilin type IV endopeptidase peptidase domain-containing protein</fullName>
    </recommendedName>
</protein>
<evidence type="ECO:0000256" key="2">
    <source>
        <dbReference type="RuleBase" id="RU003793"/>
    </source>
</evidence>
<name>A0A147F9H3_MICTE</name>
<accession>A0A147F9H3</accession>
<dbReference type="InterPro" id="IPR014032">
    <property type="entry name" value="Peptidase_A24A_bac"/>
</dbReference>
<dbReference type="AlphaFoldDB" id="A0A147F9H3"/>
<dbReference type="GO" id="GO:0004190">
    <property type="term" value="F:aspartic-type endopeptidase activity"/>
    <property type="evidence" value="ECO:0007669"/>
    <property type="project" value="InterPro"/>
</dbReference>
<dbReference type="GO" id="GO:0006465">
    <property type="term" value="P:signal peptide processing"/>
    <property type="evidence" value="ECO:0007669"/>
    <property type="project" value="TreeGrafter"/>
</dbReference>
<dbReference type="Proteomes" id="UP000072189">
    <property type="component" value="Unassembled WGS sequence"/>
</dbReference>
<evidence type="ECO:0000256" key="3">
    <source>
        <dbReference type="SAM" id="Phobius"/>
    </source>
</evidence>
<comment type="caution">
    <text evidence="5">The sequence shown here is derived from an EMBL/GenBank/DDBJ whole genome shotgun (WGS) entry which is preliminary data.</text>
</comment>
<comment type="similarity">
    <text evidence="1 2">Belongs to the peptidase A24 family.</text>
</comment>
<feature type="transmembrane region" description="Helical" evidence="3">
    <location>
        <begin position="30"/>
        <end position="51"/>
    </location>
</feature>
<feature type="transmembrane region" description="Helical" evidence="3">
    <location>
        <begin position="122"/>
        <end position="146"/>
    </location>
</feature>
<dbReference type="Gene3D" id="1.20.120.1220">
    <property type="match status" value="1"/>
</dbReference>
<evidence type="ECO:0000259" key="4">
    <source>
        <dbReference type="Pfam" id="PF01478"/>
    </source>
</evidence>
<dbReference type="GO" id="GO:0005886">
    <property type="term" value="C:plasma membrane"/>
    <property type="evidence" value="ECO:0007669"/>
    <property type="project" value="TreeGrafter"/>
</dbReference>
<dbReference type="InterPro" id="IPR000045">
    <property type="entry name" value="Prepilin_IV_endopep_pep"/>
</dbReference>
<evidence type="ECO:0000313" key="5">
    <source>
        <dbReference type="EMBL" id="KTS13196.1"/>
    </source>
</evidence>
<dbReference type="InterPro" id="IPR050882">
    <property type="entry name" value="Prepilin_peptidase/N-MTase"/>
</dbReference>
<sequence length="152" mass="14743">MPWPLAAALSVFAGLSVVLAMVDVQTRRLPDAILVPGGAAVVVLLGGAAFAIGEPSRLAGIAAGTLSAFAGCLAVHLARPAAFGGGDVKLAALCGAVLGWQGLEAVASGIALAFLAGGIGAAGVLLAGARGGSIAFGPFLLFGAWWRVITGP</sequence>
<dbReference type="PRINTS" id="PR00864">
    <property type="entry name" value="PREPILNPTASE"/>
</dbReference>
<organism evidence="5 6">
    <name type="scientific">Microbacterium testaceum</name>
    <name type="common">Aureobacterium testaceum</name>
    <name type="synonym">Brevibacterium testaceum</name>
    <dbReference type="NCBI Taxonomy" id="2033"/>
    <lineage>
        <taxon>Bacteria</taxon>
        <taxon>Bacillati</taxon>
        <taxon>Actinomycetota</taxon>
        <taxon>Actinomycetes</taxon>
        <taxon>Micrococcales</taxon>
        <taxon>Microbacteriaceae</taxon>
        <taxon>Microbacterium</taxon>
    </lineage>
</organism>
<dbReference type="PANTHER" id="PTHR30487">
    <property type="entry name" value="TYPE 4 PREPILIN-LIKE PROTEINS LEADER PEPTIDE-PROCESSING ENZYME"/>
    <property type="match status" value="1"/>
</dbReference>
<dbReference type="EMBL" id="LDRV01000032">
    <property type="protein sequence ID" value="KTS13196.1"/>
    <property type="molecule type" value="Genomic_DNA"/>
</dbReference>
<reference evidence="5 6" key="1">
    <citation type="journal article" date="2016" name="Front. Microbiol.">
        <title>Genomic Resource of Rice Seed Associated Bacteria.</title>
        <authorList>
            <person name="Midha S."/>
            <person name="Bansal K."/>
            <person name="Sharma S."/>
            <person name="Kumar N."/>
            <person name="Patil P.P."/>
            <person name="Chaudhry V."/>
            <person name="Patil P.B."/>
        </authorList>
    </citation>
    <scope>NUCLEOTIDE SEQUENCE [LARGE SCALE GENOMIC DNA]</scope>
    <source>
        <strain evidence="5 6">RSA3</strain>
    </source>
</reference>
<dbReference type="Pfam" id="PF01478">
    <property type="entry name" value="Peptidase_A24"/>
    <property type="match status" value="1"/>
</dbReference>
<evidence type="ECO:0000256" key="1">
    <source>
        <dbReference type="ARBA" id="ARBA00005801"/>
    </source>
</evidence>
<dbReference type="RefSeq" id="WP_081318227.1">
    <property type="nucleotide sequence ID" value="NZ_LDRV01000032.1"/>
</dbReference>
<keyword evidence="3" id="KW-0472">Membrane</keyword>
<feature type="domain" description="Prepilin type IV endopeptidase peptidase" evidence="4">
    <location>
        <begin position="11"/>
        <end position="119"/>
    </location>
</feature>
<dbReference type="PATRIC" id="fig|2033.7.peg.1750"/>
<gene>
    <name evidence="5" type="ORF">RSA3_05755</name>
</gene>
<proteinExistence type="inferred from homology"/>
<feature type="transmembrane region" description="Helical" evidence="3">
    <location>
        <begin position="58"/>
        <end position="78"/>
    </location>
</feature>
<evidence type="ECO:0000313" key="6">
    <source>
        <dbReference type="Proteomes" id="UP000072189"/>
    </source>
</evidence>
<dbReference type="PANTHER" id="PTHR30487:SF0">
    <property type="entry name" value="PREPILIN LEADER PEPTIDASE_N-METHYLTRANSFERASE-RELATED"/>
    <property type="match status" value="1"/>
</dbReference>
<keyword evidence="3" id="KW-0812">Transmembrane</keyword>
<keyword evidence="3" id="KW-1133">Transmembrane helix</keyword>